<dbReference type="Proteomes" id="UP001558652">
    <property type="component" value="Unassembled WGS sequence"/>
</dbReference>
<dbReference type="AlphaFoldDB" id="A0ABD0YI87"/>
<protein>
    <submittedName>
        <fullName evidence="1">Uncharacterized protein</fullName>
    </submittedName>
</protein>
<accession>A0ABD0YI87</accession>
<dbReference type="EMBL" id="JBFDAA010000007">
    <property type="protein sequence ID" value="KAL1131000.1"/>
    <property type="molecule type" value="Genomic_DNA"/>
</dbReference>
<comment type="caution">
    <text evidence="1">The sequence shown here is derived from an EMBL/GenBank/DDBJ whole genome shotgun (WGS) entry which is preliminary data.</text>
</comment>
<sequence>MFQKNKTQETTENGIPRFVQYVLCLEGAGFNVRKLHVPFFVVSCVLFGASKMEDGVQAPKHVPKEQDAGDDEKRYGNLPPFCPQIVFLFASSRCLSVTVPITEDGAKATKKSGRKTTEN</sequence>
<evidence type="ECO:0000313" key="2">
    <source>
        <dbReference type="Proteomes" id="UP001558652"/>
    </source>
</evidence>
<organism evidence="1 2">
    <name type="scientific">Ranatra chinensis</name>
    <dbReference type="NCBI Taxonomy" id="642074"/>
    <lineage>
        <taxon>Eukaryota</taxon>
        <taxon>Metazoa</taxon>
        <taxon>Ecdysozoa</taxon>
        <taxon>Arthropoda</taxon>
        <taxon>Hexapoda</taxon>
        <taxon>Insecta</taxon>
        <taxon>Pterygota</taxon>
        <taxon>Neoptera</taxon>
        <taxon>Paraneoptera</taxon>
        <taxon>Hemiptera</taxon>
        <taxon>Heteroptera</taxon>
        <taxon>Panheteroptera</taxon>
        <taxon>Nepomorpha</taxon>
        <taxon>Nepidae</taxon>
        <taxon>Ranatrinae</taxon>
        <taxon>Ranatra</taxon>
    </lineage>
</organism>
<reference evidence="1 2" key="1">
    <citation type="submission" date="2024-07" db="EMBL/GenBank/DDBJ databases">
        <title>Chromosome-level genome assembly of the water stick insect Ranatra chinensis (Heteroptera: Nepidae).</title>
        <authorList>
            <person name="Liu X."/>
        </authorList>
    </citation>
    <scope>NUCLEOTIDE SEQUENCE [LARGE SCALE GENOMIC DNA]</scope>
    <source>
        <strain evidence="1">Cailab_2021Rc</strain>
        <tissue evidence="1">Muscle</tissue>
    </source>
</reference>
<evidence type="ECO:0000313" key="1">
    <source>
        <dbReference type="EMBL" id="KAL1131000.1"/>
    </source>
</evidence>
<keyword evidence="2" id="KW-1185">Reference proteome</keyword>
<proteinExistence type="predicted"/>
<gene>
    <name evidence="1" type="ORF">AAG570_012239</name>
</gene>
<name>A0ABD0YI87_9HEMI</name>